<keyword evidence="1 4" id="KW-0378">Hydrolase</keyword>
<dbReference type="PANTHER" id="PTHR42976">
    <property type="entry name" value="BIFUNCTIONAL CHITINASE/LYSOZYME-RELATED"/>
    <property type="match status" value="1"/>
</dbReference>
<dbReference type="InterPro" id="IPR052750">
    <property type="entry name" value="GH18_Chitinase"/>
</dbReference>
<reference evidence="4 5" key="1">
    <citation type="submission" date="2019-03" db="EMBL/GenBank/DDBJ databases">
        <title>Genomics of glacier-inhabiting Cryobacterium strains.</title>
        <authorList>
            <person name="Liu Q."/>
            <person name="Xin Y.-H."/>
        </authorList>
    </citation>
    <scope>NUCLEOTIDE SEQUENCE [LARGE SCALE GENOMIC DNA]</scope>
    <source>
        <strain evidence="4 5">TMT1-23-1</strain>
    </source>
</reference>
<gene>
    <name evidence="4" type="ORF">E3T28_16300</name>
</gene>
<evidence type="ECO:0000313" key="5">
    <source>
        <dbReference type="Proteomes" id="UP000297853"/>
    </source>
</evidence>
<dbReference type="InterPro" id="IPR036573">
    <property type="entry name" value="CBM_sf_5/12"/>
</dbReference>
<dbReference type="Proteomes" id="UP000297853">
    <property type="component" value="Unassembled WGS sequence"/>
</dbReference>
<evidence type="ECO:0000256" key="1">
    <source>
        <dbReference type="ARBA" id="ARBA00022801"/>
    </source>
</evidence>
<dbReference type="PANTHER" id="PTHR42976:SF1">
    <property type="entry name" value="GH18 DOMAIN-CONTAINING PROTEIN-RELATED"/>
    <property type="match status" value="1"/>
</dbReference>
<dbReference type="SMART" id="SM00495">
    <property type="entry name" value="ChtBD3"/>
    <property type="match status" value="2"/>
</dbReference>
<keyword evidence="5" id="KW-1185">Reference proteome</keyword>
<dbReference type="Gene3D" id="2.10.10.20">
    <property type="entry name" value="Carbohydrate-binding module superfamily 5/12"/>
    <property type="match status" value="2"/>
</dbReference>
<keyword evidence="2" id="KW-0812">Transmembrane</keyword>
<keyword evidence="2" id="KW-1133">Transmembrane helix</keyword>
<feature type="domain" description="Chitin-binding type-3" evidence="3">
    <location>
        <begin position="504"/>
        <end position="552"/>
    </location>
</feature>
<dbReference type="EMBL" id="SOGQ01000092">
    <property type="protein sequence ID" value="TFC93690.1"/>
    <property type="molecule type" value="Genomic_DNA"/>
</dbReference>
<sequence>MFLRALAERVSRPWNFRTLGSKSGPYHPIIAFIIGDGETPCRSGRIIVGRNFLSKRFPGRKLSLVRVLALGVAAGAVVVGAGYGWNGFEDSRAAAAGSSGFAGYVDVTATPTYAFEQPASDEAANVVLSFIVADPADGCTPTWGATQTLGEAEMNLDLDRRIARLVGDGGEVSVSFGGLANDELATACTDPRKLTKAYAAVVDRYNLTSIDLDVEGDNLTDTAAGERRAEAIAALQKKKRAADEDLTVWLTLPVAQTGLTEAGLTAVQQMLDAEVELAGVNVMTMDFGSRPTSMLDASIAAAEATHSQVSDLYENDGRAIGSQTLWRQIGVTPMIGQNDVPGEIFTLEDAAGLNAFARDKGLGRVSLWSLNRDATCAPNYPDVKRVSDGCSGVDQGDLRFVDVLGQKITGQLDSDVPEVEPTANAAVVDNPATSPYPIWDEEVAYVKGDRIVWHGNVYAAKWWTSGDLPDDPSAAASDAAWSLIGPVLPGDKPVPVLTVPAGTYPEWSTETVYQQDDLVLFGGRALIAKWWNQSDSPQAALEGATASPWRLLKNEEVQDILAELATAVPTAEPTAEPTAVPTAAPAE</sequence>
<dbReference type="SUPFAM" id="SSF51055">
    <property type="entry name" value="Carbohydrate binding domain"/>
    <property type="match status" value="2"/>
</dbReference>
<dbReference type="GO" id="GO:0016787">
    <property type="term" value="F:hydrolase activity"/>
    <property type="evidence" value="ECO:0007669"/>
    <property type="project" value="UniProtKB-KW"/>
</dbReference>
<organism evidence="4 5">
    <name type="scientific">Cryobacterium sinapicolor</name>
    <dbReference type="NCBI Taxonomy" id="1259236"/>
    <lineage>
        <taxon>Bacteria</taxon>
        <taxon>Bacillati</taxon>
        <taxon>Actinomycetota</taxon>
        <taxon>Actinomycetes</taxon>
        <taxon>Micrococcales</taxon>
        <taxon>Microbacteriaceae</taxon>
        <taxon>Cryobacterium</taxon>
    </lineage>
</organism>
<evidence type="ECO:0000256" key="2">
    <source>
        <dbReference type="SAM" id="Phobius"/>
    </source>
</evidence>
<comment type="caution">
    <text evidence="4">The sequence shown here is derived from an EMBL/GenBank/DDBJ whole genome shotgun (WGS) entry which is preliminary data.</text>
</comment>
<evidence type="ECO:0000259" key="3">
    <source>
        <dbReference type="SMART" id="SM00495"/>
    </source>
</evidence>
<dbReference type="Gene3D" id="3.20.20.80">
    <property type="entry name" value="Glycosidases"/>
    <property type="match status" value="1"/>
</dbReference>
<feature type="transmembrane region" description="Helical" evidence="2">
    <location>
        <begin position="64"/>
        <end position="85"/>
    </location>
</feature>
<protein>
    <submittedName>
        <fullName evidence="4">Glycosyl hydrolase family 18</fullName>
    </submittedName>
</protein>
<feature type="domain" description="Chitin-binding type-3" evidence="3">
    <location>
        <begin position="436"/>
        <end position="484"/>
    </location>
</feature>
<proteinExistence type="predicted"/>
<dbReference type="CDD" id="cd12215">
    <property type="entry name" value="ChiC_BD"/>
    <property type="match status" value="2"/>
</dbReference>
<evidence type="ECO:0000313" key="4">
    <source>
        <dbReference type="EMBL" id="TFC93690.1"/>
    </source>
</evidence>
<dbReference type="InterPro" id="IPR003610">
    <property type="entry name" value="CBM5/12"/>
</dbReference>
<keyword evidence="2" id="KW-0472">Membrane</keyword>
<dbReference type="Pfam" id="PF02839">
    <property type="entry name" value="CBM_5_12"/>
    <property type="match status" value="1"/>
</dbReference>
<dbReference type="SUPFAM" id="SSF51445">
    <property type="entry name" value="(Trans)glycosidases"/>
    <property type="match status" value="1"/>
</dbReference>
<accession>A0ABY2ISV9</accession>
<dbReference type="CDD" id="cd06543">
    <property type="entry name" value="GH18_PF-ChiA-like"/>
    <property type="match status" value="1"/>
</dbReference>
<dbReference type="InterPro" id="IPR017853">
    <property type="entry name" value="GH"/>
</dbReference>
<name>A0ABY2ISV9_9MICO</name>